<dbReference type="Pfam" id="PF06687">
    <property type="entry name" value="SUR7"/>
    <property type="match status" value="1"/>
</dbReference>
<feature type="region of interest" description="Disordered" evidence="1">
    <location>
        <begin position="11"/>
        <end position="36"/>
    </location>
</feature>
<feature type="compositionally biased region" description="Basic residues" evidence="1">
    <location>
        <begin position="314"/>
        <end position="327"/>
    </location>
</feature>
<dbReference type="PANTHER" id="PTHR28019:SF2">
    <property type="entry name" value="CELL MEMBRANE PROTEIN YLR413W-RELATED"/>
    <property type="match status" value="1"/>
</dbReference>
<keyword evidence="2" id="KW-0812">Transmembrane</keyword>
<keyword evidence="2" id="KW-0472">Membrane</keyword>
<dbReference type="PANTHER" id="PTHR28019">
    <property type="entry name" value="CELL MEMBRANE PROTEIN YLR413W-RELATED"/>
    <property type="match status" value="1"/>
</dbReference>
<dbReference type="InterPro" id="IPR009571">
    <property type="entry name" value="SUR7/Rim9-like_fungi"/>
</dbReference>
<keyword evidence="4" id="KW-1185">Reference proteome</keyword>
<feature type="transmembrane region" description="Helical" evidence="2">
    <location>
        <begin position="179"/>
        <end position="203"/>
    </location>
</feature>
<evidence type="ECO:0000313" key="4">
    <source>
        <dbReference type="Proteomes" id="UP001276659"/>
    </source>
</evidence>
<dbReference type="Proteomes" id="UP001276659">
    <property type="component" value="Unassembled WGS sequence"/>
</dbReference>
<feature type="transmembrane region" description="Helical" evidence="2">
    <location>
        <begin position="257"/>
        <end position="274"/>
    </location>
</feature>
<evidence type="ECO:0000256" key="1">
    <source>
        <dbReference type="SAM" id="MobiDB-lite"/>
    </source>
</evidence>
<sequence length="327" mass="36284">MALPTFVSIRRQRRPANKSSPSSSVDANPPNHGHLSQSTIKAATRTRLILSLLTSALFFIALIFLILVEIGNTRGNKPVLGSIYFMKLDLSHIIPLSVPNASLINSIARTLGLHDFYQVGLWNYCVGYGNEITECSKPVTMYWFDPVSIILSELLAGATIALPQNVIDALSLVRLASRIMFALFLTGACTCFVSIFLTPLSVFARWTMFPIAIFTFLTALTTTAATIIATVMFIIFQKVMHSAEDTVNIVPEIGMKMFAFMWTASACAIAGWLFQMGMCCCCARRRDVTHGKKTGRRMAWKESGEVSPAEMGRHEKRRRGLFGRKKQ</sequence>
<keyword evidence="2" id="KW-1133">Transmembrane helix</keyword>
<name>A0AAD9Z3X2_9LECA</name>
<dbReference type="AlphaFoldDB" id="A0AAD9Z3X2"/>
<reference evidence="3" key="1">
    <citation type="submission" date="2022-11" db="EMBL/GenBank/DDBJ databases">
        <title>Chromosomal genome sequence assembly and mating type (MAT) locus characterization of the leprose asexual lichenized fungus Lepraria neglecta (Nyl.) Erichsen.</title>
        <authorList>
            <person name="Allen J.L."/>
            <person name="Pfeffer B."/>
        </authorList>
    </citation>
    <scope>NUCLEOTIDE SEQUENCE</scope>
    <source>
        <strain evidence="3">Allen 5258</strain>
    </source>
</reference>
<dbReference type="GO" id="GO:0031505">
    <property type="term" value="P:fungal-type cell wall organization"/>
    <property type="evidence" value="ECO:0007669"/>
    <property type="project" value="TreeGrafter"/>
</dbReference>
<dbReference type="GO" id="GO:0005886">
    <property type="term" value="C:plasma membrane"/>
    <property type="evidence" value="ECO:0007669"/>
    <property type="project" value="InterPro"/>
</dbReference>
<evidence type="ECO:0000256" key="2">
    <source>
        <dbReference type="SAM" id="Phobius"/>
    </source>
</evidence>
<dbReference type="GO" id="GO:0051285">
    <property type="term" value="C:cell cortex of cell tip"/>
    <property type="evidence" value="ECO:0007669"/>
    <property type="project" value="TreeGrafter"/>
</dbReference>
<evidence type="ECO:0000313" key="3">
    <source>
        <dbReference type="EMBL" id="KAK3170989.1"/>
    </source>
</evidence>
<proteinExistence type="predicted"/>
<feature type="transmembrane region" description="Helical" evidence="2">
    <location>
        <begin position="48"/>
        <end position="68"/>
    </location>
</feature>
<feature type="compositionally biased region" description="Polar residues" evidence="1">
    <location>
        <begin position="17"/>
        <end position="26"/>
    </location>
</feature>
<dbReference type="InterPro" id="IPR052413">
    <property type="entry name" value="SUR7_domain"/>
</dbReference>
<organism evidence="3 4">
    <name type="scientific">Lepraria neglecta</name>
    <dbReference type="NCBI Taxonomy" id="209136"/>
    <lineage>
        <taxon>Eukaryota</taxon>
        <taxon>Fungi</taxon>
        <taxon>Dikarya</taxon>
        <taxon>Ascomycota</taxon>
        <taxon>Pezizomycotina</taxon>
        <taxon>Lecanoromycetes</taxon>
        <taxon>OSLEUM clade</taxon>
        <taxon>Lecanoromycetidae</taxon>
        <taxon>Lecanorales</taxon>
        <taxon>Lecanorineae</taxon>
        <taxon>Stereocaulaceae</taxon>
        <taxon>Lepraria</taxon>
    </lineage>
</organism>
<feature type="region of interest" description="Disordered" evidence="1">
    <location>
        <begin position="299"/>
        <end position="327"/>
    </location>
</feature>
<accession>A0AAD9Z3X2</accession>
<comment type="caution">
    <text evidence="3">The sequence shown here is derived from an EMBL/GenBank/DDBJ whole genome shotgun (WGS) entry which is preliminary data.</text>
</comment>
<gene>
    <name evidence="3" type="ORF">OEA41_003073</name>
</gene>
<feature type="transmembrane region" description="Helical" evidence="2">
    <location>
        <begin position="209"/>
        <end position="236"/>
    </location>
</feature>
<dbReference type="EMBL" id="JASNWA010000008">
    <property type="protein sequence ID" value="KAK3170989.1"/>
    <property type="molecule type" value="Genomic_DNA"/>
</dbReference>
<protein>
    <submittedName>
        <fullName evidence="3">Uncharacterized protein</fullName>
    </submittedName>
</protein>